<keyword evidence="1" id="KW-0472">Membrane</keyword>
<gene>
    <name evidence="3" type="ordered locus">Mpet_1109</name>
</gene>
<dbReference type="Pfam" id="PF13426">
    <property type="entry name" value="PAS_9"/>
    <property type="match status" value="1"/>
</dbReference>
<feature type="transmembrane region" description="Helical" evidence="1">
    <location>
        <begin position="38"/>
        <end position="57"/>
    </location>
</feature>
<evidence type="ECO:0000313" key="4">
    <source>
        <dbReference type="Proteomes" id="UP000006565"/>
    </source>
</evidence>
<dbReference type="SUPFAM" id="SSF55785">
    <property type="entry name" value="PYP-like sensor domain (PAS domain)"/>
    <property type="match status" value="1"/>
</dbReference>
<dbReference type="STRING" id="679926.Mpet_1109"/>
<reference evidence="3 4" key="1">
    <citation type="journal article" date="2010" name="Stand. Genomic Sci.">
        <title>Complete genome sequence of Methanoplanus petrolearius type strain (SEBR 4847).</title>
        <authorList>
            <person name="Brambilla E."/>
            <person name="Djao O.D."/>
            <person name="Daligault H."/>
            <person name="Lapidus A."/>
            <person name="Lucas S."/>
            <person name="Hammon N."/>
            <person name="Nolan M."/>
            <person name="Tice H."/>
            <person name="Cheng J.F."/>
            <person name="Han C."/>
            <person name="Tapia R."/>
            <person name="Goodwin L."/>
            <person name="Pitluck S."/>
            <person name="Liolios K."/>
            <person name="Ivanova N."/>
            <person name="Mavromatis K."/>
            <person name="Mikhailova N."/>
            <person name="Pati A."/>
            <person name="Chen A."/>
            <person name="Palaniappan K."/>
            <person name="Land M."/>
            <person name="Hauser L."/>
            <person name="Chang Y.J."/>
            <person name="Jeffries C.D."/>
            <person name="Rohde M."/>
            <person name="Spring S."/>
            <person name="Sikorski J."/>
            <person name="Goker M."/>
            <person name="Woyke T."/>
            <person name="Bristow J."/>
            <person name="Eisen J.A."/>
            <person name="Markowitz V."/>
            <person name="Hugenholtz P."/>
            <person name="Kyrpides N.C."/>
            <person name="Klenk H.P."/>
        </authorList>
    </citation>
    <scope>NUCLEOTIDE SEQUENCE [LARGE SCALE GENOMIC DNA]</scope>
    <source>
        <strain evidence="4">DSM 11571 / OCM 486 / SEBR 4847</strain>
    </source>
</reference>
<dbReference type="InterPro" id="IPR000014">
    <property type="entry name" value="PAS"/>
</dbReference>
<keyword evidence="1" id="KW-0812">Transmembrane</keyword>
<feature type="domain" description="PAS" evidence="2">
    <location>
        <begin position="121"/>
        <end position="167"/>
    </location>
</feature>
<keyword evidence="1" id="KW-1133">Transmembrane helix</keyword>
<evidence type="ECO:0000256" key="1">
    <source>
        <dbReference type="SAM" id="Phobius"/>
    </source>
</evidence>
<protein>
    <submittedName>
        <fullName evidence="3">Putative PAS/PAC sensor protein</fullName>
    </submittedName>
</protein>
<dbReference type="NCBIfam" id="TIGR00229">
    <property type="entry name" value="sensory_box"/>
    <property type="match status" value="1"/>
</dbReference>
<feature type="transmembrane region" description="Helical" evidence="1">
    <location>
        <begin position="12"/>
        <end position="32"/>
    </location>
</feature>
<dbReference type="eggNOG" id="arCOG06940">
    <property type="taxonomic scope" value="Archaea"/>
</dbReference>
<dbReference type="Gene3D" id="3.30.450.20">
    <property type="entry name" value="PAS domain"/>
    <property type="match status" value="1"/>
</dbReference>
<feature type="transmembrane region" description="Helical" evidence="1">
    <location>
        <begin position="62"/>
        <end position="79"/>
    </location>
</feature>
<dbReference type="CDD" id="cd00130">
    <property type="entry name" value="PAS"/>
    <property type="match status" value="1"/>
</dbReference>
<dbReference type="Proteomes" id="UP000006565">
    <property type="component" value="Chromosome"/>
</dbReference>
<evidence type="ECO:0000259" key="2">
    <source>
        <dbReference type="PROSITE" id="PS50112"/>
    </source>
</evidence>
<dbReference type="HOGENOM" id="CLU_867708_0_0_2"/>
<accession>E1RCX5</accession>
<evidence type="ECO:0000313" key="3">
    <source>
        <dbReference type="EMBL" id="ADN35875.1"/>
    </source>
</evidence>
<proteinExistence type="predicted"/>
<dbReference type="AlphaFoldDB" id="E1RCX5"/>
<organism evidence="3 4">
    <name type="scientific">Methanolacinia petrolearia (strain DSM 11571 / OCM 486 / SEBR 4847)</name>
    <name type="common">Methanoplanus petrolearius</name>
    <dbReference type="NCBI Taxonomy" id="679926"/>
    <lineage>
        <taxon>Archaea</taxon>
        <taxon>Methanobacteriati</taxon>
        <taxon>Methanobacteriota</taxon>
        <taxon>Stenosarchaea group</taxon>
        <taxon>Methanomicrobia</taxon>
        <taxon>Methanomicrobiales</taxon>
        <taxon>Methanomicrobiaceae</taxon>
        <taxon>Methanolacinia</taxon>
    </lineage>
</organism>
<dbReference type="eggNOG" id="arCOG05183">
    <property type="taxonomic scope" value="Archaea"/>
</dbReference>
<dbReference type="EMBL" id="CP002117">
    <property type="protein sequence ID" value="ADN35875.1"/>
    <property type="molecule type" value="Genomic_DNA"/>
</dbReference>
<dbReference type="InterPro" id="IPR035965">
    <property type="entry name" value="PAS-like_dom_sf"/>
</dbReference>
<dbReference type="PROSITE" id="PS50112">
    <property type="entry name" value="PAS"/>
    <property type="match status" value="1"/>
</dbReference>
<feature type="transmembrane region" description="Helical" evidence="1">
    <location>
        <begin position="91"/>
        <end position="111"/>
    </location>
</feature>
<keyword evidence="4" id="KW-1185">Reference proteome</keyword>
<dbReference type="KEGG" id="mpi:Mpet_1109"/>
<name>E1RCX5_METP4</name>
<sequence length="320" mass="36120">MEIVIPEKWSGTSVKLAVLGAVTIIVAAITLFCLSGDIQIIFTHLYYIPIILASYWFERKGVLFTLFLSLFYLEAVYSFNPADMQGLYSAIIRVIVFIGISLVIAFLSATIKKKQENVSRSERLFHAVWESIHAGIVLVDAKTHCIISANPEFTRMTGFSESDLDGQVCHEYICPMGVGECPVSDKGLKVEHVEGVLLSKDKKEIPVFKTIAEMKIGDEDYYIESCIDITALKDAENILLAYLREATLRIRNPLELVRENLIELQKEQEDRETNPAYITTAIAVQQKNIEGILGNLREIERAVAENRTEIPDALREYLKR</sequence>